<dbReference type="Proteomes" id="UP001497700">
    <property type="component" value="Unassembled WGS sequence"/>
</dbReference>
<evidence type="ECO:0000313" key="1">
    <source>
        <dbReference type="EMBL" id="KAI4860752.1"/>
    </source>
</evidence>
<reference evidence="1 2" key="1">
    <citation type="journal article" date="2022" name="New Phytol.">
        <title>Ecological generalism drives hyperdiversity of secondary metabolite gene clusters in xylarialean endophytes.</title>
        <authorList>
            <person name="Franco M.E.E."/>
            <person name="Wisecaver J.H."/>
            <person name="Arnold A.E."/>
            <person name="Ju Y.M."/>
            <person name="Slot J.C."/>
            <person name="Ahrendt S."/>
            <person name="Moore L.P."/>
            <person name="Eastman K.E."/>
            <person name="Scott K."/>
            <person name="Konkel Z."/>
            <person name="Mondo S.J."/>
            <person name="Kuo A."/>
            <person name="Hayes R.D."/>
            <person name="Haridas S."/>
            <person name="Andreopoulos B."/>
            <person name="Riley R."/>
            <person name="LaButti K."/>
            <person name="Pangilinan J."/>
            <person name="Lipzen A."/>
            <person name="Amirebrahimi M."/>
            <person name="Yan J."/>
            <person name="Adam C."/>
            <person name="Keymanesh K."/>
            <person name="Ng V."/>
            <person name="Louie K."/>
            <person name="Northen T."/>
            <person name="Drula E."/>
            <person name="Henrissat B."/>
            <person name="Hsieh H.M."/>
            <person name="Youens-Clark K."/>
            <person name="Lutzoni F."/>
            <person name="Miadlikowska J."/>
            <person name="Eastwood D.C."/>
            <person name="Hamelin R.C."/>
            <person name="Grigoriev I.V."/>
            <person name="U'Ren J.M."/>
        </authorList>
    </citation>
    <scope>NUCLEOTIDE SEQUENCE [LARGE SCALE GENOMIC DNA]</scope>
    <source>
        <strain evidence="1 2">CBS 119005</strain>
    </source>
</reference>
<sequence>MSTGSETVTVPASPSPPNFFSRPNFPFENQGNWRTQSLRGERDSKAVNKLNKMIPQRGRRESGEQHKQQGTPSGSAIARSMSRYRRRTSSVTVDVDATQKINSDPPTPREPPSVPPVPTIPRQLRTANTSQKEGGAPATLPDSSPRQQLRHIDTTRRHTLRRSMADSYHQSRPSTAKSAKSEESAWRRLTSRDGRRNRVNSEEDDEATRQEIARLEAENRRLLVEQKKRDLQRLELQLANSQKTTAQAQSHKPRSPVIEKFVSLTRGRRNRDGLSPGLSPASSTASIEPIRTFPTGIEPGGRGIVPQTDAPHSAINAGDRNVAVRYKQHTLGLEVTPETTADDIIIQTAEMMNSNDMSPTDFVVVENYGVLGLERRLRRYEHIRDVMNSWDRDTQNQLIVTVSNSDEENRELDIDLVPNRDGPPQGFQLYMYHSNRPGKWNKRWVTLLDNGQIFSAKKANANSTDKDIASLCRLSDYDIYTPTESQMRRHIKPPKRYCFVVRSQQKTTVFMNTENYVQYFCTEDPKIAAQFRGKVQGWRSWYLVDRRPPPPKVSRKISIRKTDDKPPQISLPTTSHTPKKSINVASLNGHRLRVSVDESPYSIGQFEPLLDMKRFDKRLSQFGQDFLPAVPDVSTMPKEIPAHHLHSSSKPEKERSSKSELKLIDTIKSTGNEGFTGSGLLGEGYGERRPSHAETERPDRGRQRTRDDGFTNGPSLLNGKSEPETPRHQPDSPSWFPSALEHSARKTSTSSSTQRPSTSAGVMHTSTHSHTRRQSLSSSRPPLPLGGKPAAHEQPHPHPLSSQPTGLSHSNRRDRPKPLINLESSFQEPPQWSKDKGGHGVKAPEGMTHLIDLITVTDSSKPNGNGHLDVPPRSALRRPPNTAPLPGLARTRSKTQGAPAPRSPARVDVPPVPSLPGRMADRDPLKSNPPPRSRERDRGREKREREYKEREAAYNSVPGRTGTLKVV</sequence>
<organism evidence="1 2">
    <name type="scientific">Hypoxylon rubiginosum</name>
    <dbReference type="NCBI Taxonomy" id="110542"/>
    <lineage>
        <taxon>Eukaryota</taxon>
        <taxon>Fungi</taxon>
        <taxon>Dikarya</taxon>
        <taxon>Ascomycota</taxon>
        <taxon>Pezizomycotina</taxon>
        <taxon>Sordariomycetes</taxon>
        <taxon>Xylariomycetidae</taxon>
        <taxon>Xylariales</taxon>
        <taxon>Hypoxylaceae</taxon>
        <taxon>Hypoxylon</taxon>
    </lineage>
</organism>
<proteinExistence type="predicted"/>
<dbReference type="EMBL" id="MU393574">
    <property type="protein sequence ID" value="KAI4860752.1"/>
    <property type="molecule type" value="Genomic_DNA"/>
</dbReference>
<comment type="caution">
    <text evidence="1">The sequence shown here is derived from an EMBL/GenBank/DDBJ whole genome shotgun (WGS) entry which is preliminary data.</text>
</comment>
<gene>
    <name evidence="1" type="ORF">F4820DRAFT_96137</name>
</gene>
<name>A0ACB9YMX4_9PEZI</name>
<evidence type="ECO:0000313" key="2">
    <source>
        <dbReference type="Proteomes" id="UP001497700"/>
    </source>
</evidence>
<accession>A0ACB9YMX4</accession>
<protein>
    <submittedName>
        <fullName evidence="1">Uncharacterized protein</fullName>
    </submittedName>
</protein>
<keyword evidence="2" id="KW-1185">Reference proteome</keyword>